<reference evidence="2" key="1">
    <citation type="submission" date="2021-03" db="EMBL/GenBank/DDBJ databases">
        <authorList>
            <person name="Bekaert M."/>
        </authorList>
    </citation>
    <scope>NUCLEOTIDE SEQUENCE</scope>
</reference>
<evidence type="ECO:0000313" key="2">
    <source>
        <dbReference type="EMBL" id="CAG2256568.1"/>
    </source>
</evidence>
<gene>
    <name evidence="2" type="ORF">MEDL_67905</name>
</gene>
<accession>A0A8S3VF17</accession>
<evidence type="ECO:0000313" key="3">
    <source>
        <dbReference type="Proteomes" id="UP000683360"/>
    </source>
</evidence>
<organism evidence="2 3">
    <name type="scientific">Mytilus edulis</name>
    <name type="common">Blue mussel</name>
    <dbReference type="NCBI Taxonomy" id="6550"/>
    <lineage>
        <taxon>Eukaryota</taxon>
        <taxon>Metazoa</taxon>
        <taxon>Spiralia</taxon>
        <taxon>Lophotrochozoa</taxon>
        <taxon>Mollusca</taxon>
        <taxon>Bivalvia</taxon>
        <taxon>Autobranchia</taxon>
        <taxon>Pteriomorphia</taxon>
        <taxon>Mytilida</taxon>
        <taxon>Mytiloidea</taxon>
        <taxon>Mytilidae</taxon>
        <taxon>Mytilinae</taxon>
        <taxon>Mytilus</taxon>
    </lineage>
</organism>
<keyword evidence="3" id="KW-1185">Reference proteome</keyword>
<dbReference type="Proteomes" id="UP000683360">
    <property type="component" value="Unassembled WGS sequence"/>
</dbReference>
<feature type="region of interest" description="Disordered" evidence="1">
    <location>
        <begin position="52"/>
        <end position="74"/>
    </location>
</feature>
<evidence type="ECO:0000256" key="1">
    <source>
        <dbReference type="SAM" id="MobiDB-lite"/>
    </source>
</evidence>
<comment type="caution">
    <text evidence="2">The sequence shown here is derived from an EMBL/GenBank/DDBJ whole genome shotgun (WGS) entry which is preliminary data.</text>
</comment>
<proteinExistence type="predicted"/>
<name>A0A8S3VF17_MYTED</name>
<dbReference type="AlphaFoldDB" id="A0A8S3VF17"/>
<protein>
    <submittedName>
        <fullName evidence="2">Uncharacterized protein</fullName>
    </submittedName>
</protein>
<sequence length="162" mass="18519">MLIDMTDHETSTQNFDIDIKSKGKEIVITEEAHRVVDFHKSILDKALTKEMENANRDDSEAETQPPAHKTSTQNYDIDIKTKGKEIVITEEAHRVVDFHKSILDKALTKEMDKAPQNFDIDIKTKGQEIVITDEAQRDIDFHKSILDKALTKKWLGSTVEIT</sequence>
<dbReference type="EMBL" id="CAJPWZ010003308">
    <property type="protein sequence ID" value="CAG2256568.1"/>
    <property type="molecule type" value="Genomic_DNA"/>
</dbReference>